<dbReference type="RefSeq" id="WP_120697581.1">
    <property type="nucleotide sequence ID" value="NZ_RBDX01000009.1"/>
</dbReference>
<dbReference type="InterPro" id="IPR001737">
    <property type="entry name" value="KsgA/Erm"/>
</dbReference>
<dbReference type="CDD" id="cd02440">
    <property type="entry name" value="AdoMet_MTases"/>
    <property type="match status" value="1"/>
</dbReference>
<dbReference type="Proteomes" id="UP000268652">
    <property type="component" value="Unassembled WGS sequence"/>
</dbReference>
<dbReference type="PANTHER" id="PTHR11727">
    <property type="entry name" value="DIMETHYLADENOSINE TRANSFERASE"/>
    <property type="match status" value="1"/>
</dbReference>
<evidence type="ECO:0000313" key="8">
    <source>
        <dbReference type="EMBL" id="RKN22847.1"/>
    </source>
</evidence>
<keyword evidence="1 5" id="KW-0489">Methyltransferase</keyword>
<dbReference type="Pfam" id="PF00398">
    <property type="entry name" value="RrnaAD"/>
    <property type="match status" value="1"/>
</dbReference>
<feature type="binding site" evidence="5">
    <location>
        <position position="100"/>
    </location>
    <ligand>
        <name>S-adenosyl-L-methionine</name>
        <dbReference type="ChEBI" id="CHEBI:59789"/>
    </ligand>
</feature>
<dbReference type="NCBIfam" id="NF000337">
    <property type="entry name" value="erm_SHROVE"/>
    <property type="match status" value="1"/>
</dbReference>
<keyword evidence="9" id="KW-1185">Reference proteome</keyword>
<dbReference type="EMBL" id="RBDY01000009">
    <property type="protein sequence ID" value="RKN22847.1"/>
    <property type="molecule type" value="Genomic_DNA"/>
</dbReference>
<comment type="similarity">
    <text evidence="5">Belongs to the class I-like SAM-binding methyltransferase superfamily. rRNA adenine N(6)-methyltransferase family.</text>
</comment>
<evidence type="ECO:0000259" key="6">
    <source>
        <dbReference type="SMART" id="SM00650"/>
    </source>
</evidence>
<dbReference type="AlphaFoldDB" id="A0A3A9W8E2"/>
<feature type="binding site" evidence="5">
    <location>
        <position position="59"/>
    </location>
    <ligand>
        <name>S-adenosyl-L-methionine</name>
        <dbReference type="ChEBI" id="CHEBI:59789"/>
    </ligand>
</feature>
<feature type="binding site" evidence="5">
    <location>
        <position position="38"/>
    </location>
    <ligand>
        <name>S-adenosyl-L-methionine</name>
        <dbReference type="ChEBI" id="CHEBI:59789"/>
    </ligand>
</feature>
<sequence length="256" mass="28542">MASRRKSLSQNFLHNTAVLRRIVDAARLGPGDLVFEPGPGEGTLTRVLARTVREVVAYELDPELAARLPGRLRAERNVRVVRGDFLTAHPPRTPFAVVGNVPYSRTTDIVRWCLDARAMTAATLVTQLEFARRRTGDFGTWPLLTVRSWPSHDWRLGMRIGRRQFTPVPRTDSAVLRIVRRPAPLLPQGDLAAWRALVTEGFTGVGGSLRATLSRTRGRSRARDALRAAGVPDDTPVGLVTPPQWLVIFARLREHR</sequence>
<dbReference type="GO" id="GO:0005829">
    <property type="term" value="C:cytosol"/>
    <property type="evidence" value="ECO:0007669"/>
    <property type="project" value="TreeGrafter"/>
</dbReference>
<gene>
    <name evidence="7" type="primary">erm</name>
    <name evidence="8" type="ORF">D7318_14985</name>
    <name evidence="7" type="ORF">D7319_13570</name>
</gene>
<evidence type="ECO:0000256" key="3">
    <source>
        <dbReference type="ARBA" id="ARBA00022691"/>
    </source>
</evidence>
<dbReference type="InterPro" id="IPR020596">
    <property type="entry name" value="rRNA_Ade_Mease_Trfase_CS"/>
</dbReference>
<feature type="domain" description="Ribosomal RNA adenine methylase transferase N-terminal" evidence="6">
    <location>
        <begin position="18"/>
        <end position="182"/>
    </location>
</feature>
<keyword evidence="3 5" id="KW-0949">S-adenosyl-L-methionine</keyword>
<evidence type="ECO:0000313" key="7">
    <source>
        <dbReference type="EMBL" id="RKN08962.1"/>
    </source>
</evidence>
<evidence type="ECO:0000256" key="5">
    <source>
        <dbReference type="PROSITE-ProRule" id="PRU01026"/>
    </source>
</evidence>
<keyword evidence="4 5" id="KW-0694">RNA-binding</keyword>
<organism evidence="7 10">
    <name type="scientific">Streptomyces radicis</name>
    <dbReference type="NCBI Taxonomy" id="1750517"/>
    <lineage>
        <taxon>Bacteria</taxon>
        <taxon>Bacillati</taxon>
        <taxon>Actinomycetota</taxon>
        <taxon>Actinomycetes</taxon>
        <taxon>Kitasatosporales</taxon>
        <taxon>Streptomycetaceae</taxon>
        <taxon>Streptomyces</taxon>
    </lineage>
</organism>
<feature type="binding site" evidence="5">
    <location>
        <position position="84"/>
    </location>
    <ligand>
        <name>S-adenosyl-L-methionine</name>
        <dbReference type="ChEBI" id="CHEBI:59789"/>
    </ligand>
</feature>
<dbReference type="Proteomes" id="UP000275024">
    <property type="component" value="Unassembled WGS sequence"/>
</dbReference>
<dbReference type="GO" id="GO:0003723">
    <property type="term" value="F:RNA binding"/>
    <property type="evidence" value="ECO:0007669"/>
    <property type="project" value="UniProtKB-UniRule"/>
</dbReference>
<dbReference type="InterPro" id="IPR020598">
    <property type="entry name" value="rRNA_Ade_methylase_Trfase_N"/>
</dbReference>
<accession>A0A3A9W8E2</accession>
<dbReference type="NCBIfam" id="NF000499">
    <property type="entry name" value="Erm23S_rRNA_broad"/>
    <property type="match status" value="1"/>
</dbReference>
<reference evidence="9 10" key="1">
    <citation type="submission" date="2018-09" db="EMBL/GenBank/DDBJ databases">
        <title>Streptomyces sp. nov. DS1-2, an endophytic actinomycete isolated from roots of Dendrobium scabrilingue.</title>
        <authorList>
            <person name="Kuncharoen N."/>
            <person name="Kudo T."/>
            <person name="Ohkuma M."/>
            <person name="Yuki M."/>
            <person name="Tanasupawat S."/>
        </authorList>
    </citation>
    <scope>NUCLEOTIDE SEQUENCE [LARGE SCALE GENOMIC DNA]</scope>
    <source>
        <strain evidence="7 10">AZ1-7</strain>
        <strain evidence="8 9">DS1-2</strain>
    </source>
</reference>
<evidence type="ECO:0000313" key="9">
    <source>
        <dbReference type="Proteomes" id="UP000268652"/>
    </source>
</evidence>
<evidence type="ECO:0000313" key="10">
    <source>
        <dbReference type="Proteomes" id="UP000275024"/>
    </source>
</evidence>
<name>A0A3A9W8E2_9ACTN</name>
<dbReference type="PROSITE" id="PS51689">
    <property type="entry name" value="SAM_RNA_A_N6_MT"/>
    <property type="match status" value="1"/>
</dbReference>
<dbReference type="GO" id="GO:0000179">
    <property type="term" value="F:rRNA (adenine-N6,N6-)-dimethyltransferase activity"/>
    <property type="evidence" value="ECO:0007669"/>
    <property type="project" value="UniProtKB-UniRule"/>
</dbReference>
<dbReference type="SMART" id="SM00650">
    <property type="entry name" value="rADc"/>
    <property type="match status" value="1"/>
</dbReference>
<dbReference type="InterPro" id="IPR029063">
    <property type="entry name" value="SAM-dependent_MTases_sf"/>
</dbReference>
<feature type="binding site" evidence="5">
    <location>
        <position position="13"/>
    </location>
    <ligand>
        <name>S-adenosyl-L-methionine</name>
        <dbReference type="ChEBI" id="CHEBI:59789"/>
    </ligand>
</feature>
<protein>
    <submittedName>
        <fullName evidence="7">ErmE/ErmH/ErmO/ErmR family 23S rRNA (Adenine(2058)-N(6))-methyltransferase</fullName>
    </submittedName>
</protein>
<feature type="binding site" evidence="5">
    <location>
        <position position="11"/>
    </location>
    <ligand>
        <name>S-adenosyl-L-methionine</name>
        <dbReference type="ChEBI" id="CHEBI:59789"/>
    </ligand>
</feature>
<dbReference type="PANTHER" id="PTHR11727:SF7">
    <property type="entry name" value="DIMETHYLADENOSINE TRANSFERASE-RELATED"/>
    <property type="match status" value="1"/>
</dbReference>
<keyword evidence="2 5" id="KW-0808">Transferase</keyword>
<dbReference type="EMBL" id="RBDX01000009">
    <property type="protein sequence ID" value="RKN08962.1"/>
    <property type="molecule type" value="Genomic_DNA"/>
</dbReference>
<dbReference type="SUPFAM" id="SSF53335">
    <property type="entry name" value="S-adenosyl-L-methionine-dependent methyltransferases"/>
    <property type="match status" value="1"/>
</dbReference>
<proteinExistence type="inferred from homology"/>
<evidence type="ECO:0000256" key="4">
    <source>
        <dbReference type="ARBA" id="ARBA00022884"/>
    </source>
</evidence>
<evidence type="ECO:0000256" key="2">
    <source>
        <dbReference type="ARBA" id="ARBA00022679"/>
    </source>
</evidence>
<dbReference type="Gene3D" id="3.40.50.150">
    <property type="entry name" value="Vaccinia Virus protein VP39"/>
    <property type="match status" value="1"/>
</dbReference>
<comment type="caution">
    <text evidence="7">The sequence shown here is derived from an EMBL/GenBank/DDBJ whole genome shotgun (WGS) entry which is preliminary data.</text>
</comment>
<evidence type="ECO:0000256" key="1">
    <source>
        <dbReference type="ARBA" id="ARBA00022603"/>
    </source>
</evidence>
<dbReference type="OrthoDB" id="3616874at2"/>
<dbReference type="PROSITE" id="PS01131">
    <property type="entry name" value="RRNA_A_DIMETH"/>
    <property type="match status" value="1"/>
</dbReference>